<evidence type="ECO:0000256" key="1">
    <source>
        <dbReference type="ARBA" id="ARBA00022603"/>
    </source>
</evidence>
<keyword evidence="2" id="KW-0808">Transferase</keyword>
<organism evidence="5 6">
    <name type="scientific">Stylosanthes scabra</name>
    <dbReference type="NCBI Taxonomy" id="79078"/>
    <lineage>
        <taxon>Eukaryota</taxon>
        <taxon>Viridiplantae</taxon>
        <taxon>Streptophyta</taxon>
        <taxon>Embryophyta</taxon>
        <taxon>Tracheophyta</taxon>
        <taxon>Spermatophyta</taxon>
        <taxon>Magnoliopsida</taxon>
        <taxon>eudicotyledons</taxon>
        <taxon>Gunneridae</taxon>
        <taxon>Pentapetalae</taxon>
        <taxon>rosids</taxon>
        <taxon>fabids</taxon>
        <taxon>Fabales</taxon>
        <taxon>Fabaceae</taxon>
        <taxon>Papilionoideae</taxon>
        <taxon>50 kb inversion clade</taxon>
        <taxon>dalbergioids sensu lato</taxon>
        <taxon>Dalbergieae</taxon>
        <taxon>Pterocarpus clade</taxon>
        <taxon>Stylosanthes</taxon>
    </lineage>
</organism>
<evidence type="ECO:0000256" key="3">
    <source>
        <dbReference type="ARBA" id="ARBA00022691"/>
    </source>
</evidence>
<dbReference type="PANTHER" id="PTHR11746">
    <property type="entry name" value="O-METHYLTRANSFERASE"/>
    <property type="match status" value="1"/>
</dbReference>
<dbReference type="Pfam" id="PF00891">
    <property type="entry name" value="Methyltransf_2"/>
    <property type="match status" value="1"/>
</dbReference>
<dbReference type="InterPro" id="IPR029063">
    <property type="entry name" value="SAM-dependent_MTases_sf"/>
</dbReference>
<accession>A0ABU6VUA9</accession>
<keyword evidence="3" id="KW-0949">S-adenosyl-L-methionine</keyword>
<sequence>MIGATLRMGEWIRGEESSVFETALGVSFWDLIHKSPEMMSSFNESMAGDSQMVNVALRDCSFVFEGIESIVDVGGGNGTTAKIICEAFPELQFTVLDLPPVVANFNTSGNLKYVGGDMFESIPQADAVLLKWVLHDWNDEDCIKILKNCKKSISEKGKVIIIDVVINNEEQDEDEMTPIKLLSDINMAAIFGAKERSEKEWKQLFIEAGFNNYKIFPIFGFRSLIEIYP</sequence>
<comment type="caution">
    <text evidence="5">The sequence shown here is derived from an EMBL/GenBank/DDBJ whole genome shotgun (WGS) entry which is preliminary data.</text>
</comment>
<reference evidence="5 6" key="1">
    <citation type="journal article" date="2023" name="Plants (Basel)">
        <title>Bridging the Gap: Combining Genomics and Transcriptomics Approaches to Understand Stylosanthes scabra, an Orphan Legume from the Brazilian Caatinga.</title>
        <authorList>
            <person name="Ferreira-Neto J.R.C."/>
            <person name="da Silva M.D."/>
            <person name="Binneck E."/>
            <person name="de Melo N.F."/>
            <person name="da Silva R.H."/>
            <person name="de Melo A.L.T.M."/>
            <person name="Pandolfi V."/>
            <person name="Bustamante F.O."/>
            <person name="Brasileiro-Vidal A.C."/>
            <person name="Benko-Iseppon A.M."/>
        </authorList>
    </citation>
    <scope>NUCLEOTIDE SEQUENCE [LARGE SCALE GENOMIC DNA]</scope>
    <source>
        <tissue evidence="5">Leaves</tissue>
    </source>
</reference>
<protein>
    <recommendedName>
        <fullName evidence="4">O-methyltransferase C-terminal domain-containing protein</fullName>
    </recommendedName>
</protein>
<dbReference type="SUPFAM" id="SSF53335">
    <property type="entry name" value="S-adenosyl-L-methionine-dependent methyltransferases"/>
    <property type="match status" value="1"/>
</dbReference>
<proteinExistence type="predicted"/>
<dbReference type="Proteomes" id="UP001341840">
    <property type="component" value="Unassembled WGS sequence"/>
</dbReference>
<gene>
    <name evidence="5" type="ORF">PIB30_094972</name>
</gene>
<dbReference type="CDD" id="cd02440">
    <property type="entry name" value="AdoMet_MTases"/>
    <property type="match status" value="1"/>
</dbReference>
<evidence type="ECO:0000259" key="4">
    <source>
        <dbReference type="Pfam" id="PF00891"/>
    </source>
</evidence>
<feature type="domain" description="O-methyltransferase C-terminal" evidence="4">
    <location>
        <begin position="9"/>
        <end position="211"/>
    </location>
</feature>
<dbReference type="EMBL" id="JASCZI010153171">
    <property type="protein sequence ID" value="MED6177124.1"/>
    <property type="molecule type" value="Genomic_DNA"/>
</dbReference>
<dbReference type="Gene3D" id="3.40.50.150">
    <property type="entry name" value="Vaccinia Virus protein VP39"/>
    <property type="match status" value="1"/>
</dbReference>
<keyword evidence="1" id="KW-0489">Methyltransferase</keyword>
<name>A0ABU6VUA9_9FABA</name>
<evidence type="ECO:0000313" key="6">
    <source>
        <dbReference type="Proteomes" id="UP001341840"/>
    </source>
</evidence>
<dbReference type="PROSITE" id="PS51683">
    <property type="entry name" value="SAM_OMT_II"/>
    <property type="match status" value="1"/>
</dbReference>
<evidence type="ECO:0000313" key="5">
    <source>
        <dbReference type="EMBL" id="MED6177124.1"/>
    </source>
</evidence>
<keyword evidence="6" id="KW-1185">Reference proteome</keyword>
<evidence type="ECO:0000256" key="2">
    <source>
        <dbReference type="ARBA" id="ARBA00022679"/>
    </source>
</evidence>
<dbReference type="InterPro" id="IPR001077">
    <property type="entry name" value="COMT_C"/>
</dbReference>
<dbReference type="InterPro" id="IPR016461">
    <property type="entry name" value="COMT-like"/>
</dbReference>